<organism evidence="1 2">
    <name type="scientific">Zestosphaera tikiterensis</name>
    <dbReference type="NCBI Taxonomy" id="1973259"/>
    <lineage>
        <taxon>Archaea</taxon>
        <taxon>Thermoproteota</taxon>
        <taxon>Thermoprotei</taxon>
        <taxon>Desulfurococcales</taxon>
        <taxon>Desulfurococcaceae</taxon>
        <taxon>Zestosphaera</taxon>
    </lineage>
</organism>
<evidence type="ECO:0000313" key="1">
    <source>
        <dbReference type="EMBL" id="PUA34018.1"/>
    </source>
</evidence>
<sequence>MFWRRVRLRSARGFEISFADKGKVLRQVEEFAEMSADNLLMSMEYLAVTTTPNLLQIEWVEKTRFWSI</sequence>
<evidence type="ECO:0000313" key="2">
    <source>
        <dbReference type="Proteomes" id="UP000244093"/>
    </source>
</evidence>
<comment type="caution">
    <text evidence="1">The sequence shown here is derived from an EMBL/GenBank/DDBJ whole genome shotgun (WGS) entry which is preliminary data.</text>
</comment>
<accession>A0A2R7Y8Z7</accession>
<dbReference type="AlphaFoldDB" id="A0A2R7Y8Z7"/>
<proteinExistence type="predicted"/>
<dbReference type="EMBL" id="NBVN01000001">
    <property type="protein sequence ID" value="PUA34018.1"/>
    <property type="molecule type" value="Genomic_DNA"/>
</dbReference>
<name>A0A2R7Y8Z7_9CREN</name>
<dbReference type="Proteomes" id="UP000244093">
    <property type="component" value="Unassembled WGS sequence"/>
</dbReference>
<reference evidence="1 2" key="1">
    <citation type="journal article" date="2018" name="Syst. Appl. Microbiol.">
        <title>A new symbiotic nanoarchaeote (Candidatus Nanoclepta minutus) and its host (Zestosphaera tikiterensis gen. nov., sp. nov.) from a New Zealand hot spring.</title>
        <authorList>
            <person name="St John E."/>
            <person name="Liu Y."/>
            <person name="Podar M."/>
            <person name="Stott M.B."/>
            <person name="Meneghin J."/>
            <person name="Chen Z."/>
            <person name="Lagutin K."/>
            <person name="Mitchell K."/>
            <person name="Reysenbach A.L."/>
        </authorList>
    </citation>
    <scope>NUCLEOTIDE SEQUENCE [LARGE SCALE GENOMIC DNA]</scope>
    <source>
        <strain evidence="1">NZ3</strain>
    </source>
</reference>
<protein>
    <submittedName>
        <fullName evidence="1">Uncharacterized protein</fullName>
    </submittedName>
</protein>
<gene>
    <name evidence="1" type="ORF">B7O98_00990</name>
</gene>